<proteinExistence type="predicted"/>
<dbReference type="RefSeq" id="WP_379561322.1">
    <property type="nucleotide sequence ID" value="NZ_JBHUMX010000014.1"/>
</dbReference>
<dbReference type="PANTHER" id="PTHR41247">
    <property type="entry name" value="HTH-TYPE TRANSCRIPTIONAL REPRESSOR YCNK"/>
    <property type="match status" value="1"/>
</dbReference>
<dbReference type="Pfam" id="PF08220">
    <property type="entry name" value="HTH_DeoR"/>
    <property type="match status" value="1"/>
</dbReference>
<evidence type="ECO:0000313" key="5">
    <source>
        <dbReference type="EMBL" id="MFD2628596.1"/>
    </source>
</evidence>
<dbReference type="Proteomes" id="UP001597451">
    <property type="component" value="Unassembled WGS sequence"/>
</dbReference>
<dbReference type="SUPFAM" id="SSF46785">
    <property type="entry name" value="Winged helix' DNA-binding domain"/>
    <property type="match status" value="1"/>
</dbReference>
<dbReference type="InterPro" id="IPR001034">
    <property type="entry name" value="DeoR_HTH"/>
</dbReference>
<comment type="caution">
    <text evidence="5">The sequence shown here is derived from an EMBL/GenBank/DDBJ whole genome shotgun (WGS) entry which is preliminary data.</text>
</comment>
<keyword evidence="2" id="KW-0238">DNA-binding</keyword>
<dbReference type="SMART" id="SM00420">
    <property type="entry name" value="HTH_DEOR"/>
    <property type="match status" value="1"/>
</dbReference>
<evidence type="ECO:0000256" key="1">
    <source>
        <dbReference type="ARBA" id="ARBA00023015"/>
    </source>
</evidence>
<reference evidence="6" key="1">
    <citation type="journal article" date="2019" name="Int. J. Syst. Evol. Microbiol.">
        <title>The Global Catalogue of Microorganisms (GCM) 10K type strain sequencing project: providing services to taxonomists for standard genome sequencing and annotation.</title>
        <authorList>
            <consortium name="The Broad Institute Genomics Platform"/>
            <consortium name="The Broad Institute Genome Sequencing Center for Infectious Disease"/>
            <person name="Wu L."/>
            <person name="Ma J."/>
        </authorList>
    </citation>
    <scope>NUCLEOTIDE SEQUENCE [LARGE SCALE GENOMIC DNA]</scope>
    <source>
        <strain evidence="6">TISTR 1858</strain>
    </source>
</reference>
<dbReference type="PANTHER" id="PTHR41247:SF1">
    <property type="entry name" value="HTH-TYPE TRANSCRIPTIONAL REPRESSOR YCNK"/>
    <property type="match status" value="1"/>
</dbReference>
<keyword evidence="1" id="KW-0805">Transcription regulation</keyword>
<dbReference type="InterPro" id="IPR018356">
    <property type="entry name" value="Tscrpt_reg_HTH_DeoR_CS"/>
</dbReference>
<dbReference type="SUPFAM" id="SSF160387">
    <property type="entry name" value="NosL/MerB-like"/>
    <property type="match status" value="1"/>
</dbReference>
<dbReference type="PRINTS" id="PR00037">
    <property type="entry name" value="HTHLACR"/>
</dbReference>
<evidence type="ECO:0000313" key="6">
    <source>
        <dbReference type="Proteomes" id="UP001597451"/>
    </source>
</evidence>
<dbReference type="PROSITE" id="PS00894">
    <property type="entry name" value="HTH_DEOR_1"/>
    <property type="match status" value="1"/>
</dbReference>
<dbReference type="PROSITE" id="PS51000">
    <property type="entry name" value="HTH_DEOR_2"/>
    <property type="match status" value="1"/>
</dbReference>
<dbReference type="Gene3D" id="3.30.70.2050">
    <property type="match status" value="1"/>
</dbReference>
<evidence type="ECO:0000256" key="3">
    <source>
        <dbReference type="ARBA" id="ARBA00023163"/>
    </source>
</evidence>
<dbReference type="InterPro" id="IPR036390">
    <property type="entry name" value="WH_DNA-bd_sf"/>
</dbReference>
<dbReference type="InterPro" id="IPR036388">
    <property type="entry name" value="WH-like_DNA-bd_sf"/>
</dbReference>
<feature type="domain" description="HTH deoR-type" evidence="4">
    <location>
        <begin position="3"/>
        <end position="58"/>
    </location>
</feature>
<gene>
    <name evidence="5" type="ORF">ACFSUN_07320</name>
</gene>
<organism evidence="5 6">
    <name type="scientific">Oceanobacillus kapialis</name>
    <dbReference type="NCBI Taxonomy" id="481353"/>
    <lineage>
        <taxon>Bacteria</taxon>
        <taxon>Bacillati</taxon>
        <taxon>Bacillota</taxon>
        <taxon>Bacilli</taxon>
        <taxon>Bacillales</taxon>
        <taxon>Bacillaceae</taxon>
        <taxon>Oceanobacillus</taxon>
    </lineage>
</organism>
<dbReference type="InterPro" id="IPR008719">
    <property type="entry name" value="N2O_reductase_NosL"/>
</dbReference>
<name>A0ABW5PZ18_9BACI</name>
<keyword evidence="6" id="KW-1185">Reference proteome</keyword>
<accession>A0ABW5PZ18</accession>
<evidence type="ECO:0000256" key="2">
    <source>
        <dbReference type="ARBA" id="ARBA00023125"/>
    </source>
</evidence>
<dbReference type="Gene3D" id="1.10.10.10">
    <property type="entry name" value="Winged helix-like DNA-binding domain superfamily/Winged helix DNA-binding domain"/>
    <property type="match status" value="1"/>
</dbReference>
<evidence type="ECO:0000259" key="4">
    <source>
        <dbReference type="PROSITE" id="PS51000"/>
    </source>
</evidence>
<protein>
    <submittedName>
        <fullName evidence="5">DeoR family transcriptional regulator</fullName>
    </submittedName>
</protein>
<keyword evidence="3" id="KW-0804">Transcription</keyword>
<dbReference type="EMBL" id="JBHUMX010000014">
    <property type="protein sequence ID" value="MFD2628596.1"/>
    <property type="molecule type" value="Genomic_DNA"/>
</dbReference>
<dbReference type="Pfam" id="PF05573">
    <property type="entry name" value="NosL"/>
    <property type="match status" value="1"/>
</dbReference>
<sequence length="195" mass="22337">MLPLERKKRIRALIEEERHMKISELSKRFGVSEMTIHRDIKPLLEQGVITKTFGGIAWNQETYEAKAQSQGCVYCGRNYTERLAYRLILSNHNMETACCAHCGLMRHIQLDEEVMQAICPDFLRHTTVSAPLAWFVMDTSVHMGCCHPQVLTFEWREHADKFVKGFGGNVYSFEEAKAVVLQKMNGEGNCCHPSN</sequence>